<name>A0A1I4IQM7_9EURY</name>
<dbReference type="SUPFAM" id="SSF55068">
    <property type="entry name" value="Peptide methionine sulfoxide reductase"/>
    <property type="match status" value="1"/>
</dbReference>
<proteinExistence type="inferred from homology"/>
<dbReference type="NCBIfam" id="TIGR00401">
    <property type="entry name" value="msrA"/>
    <property type="match status" value="1"/>
</dbReference>
<dbReference type="PANTHER" id="PTHR43774:SF1">
    <property type="entry name" value="PEPTIDE METHIONINE SULFOXIDE REDUCTASE MSRA 2"/>
    <property type="match status" value="1"/>
</dbReference>
<dbReference type="Gene3D" id="3.30.1060.10">
    <property type="entry name" value="Peptide methionine sulphoxide reductase MsrA"/>
    <property type="match status" value="1"/>
</dbReference>
<gene>
    <name evidence="2" type="primary">msrA</name>
    <name evidence="4" type="ORF">SAMN04487950_4241</name>
</gene>
<comment type="similarity">
    <text evidence="2">Belongs to the MsrA Met sulfoxide reductase family.</text>
</comment>
<comment type="catalytic activity">
    <reaction evidence="2">
        <text>L-methionyl-[protein] + [thioredoxin]-disulfide + H2O = L-methionyl-(S)-S-oxide-[protein] + [thioredoxin]-dithiol</text>
        <dbReference type="Rhea" id="RHEA:14217"/>
        <dbReference type="Rhea" id="RHEA-COMP:10698"/>
        <dbReference type="Rhea" id="RHEA-COMP:10700"/>
        <dbReference type="Rhea" id="RHEA-COMP:12313"/>
        <dbReference type="Rhea" id="RHEA-COMP:12315"/>
        <dbReference type="ChEBI" id="CHEBI:15377"/>
        <dbReference type="ChEBI" id="CHEBI:16044"/>
        <dbReference type="ChEBI" id="CHEBI:29950"/>
        <dbReference type="ChEBI" id="CHEBI:44120"/>
        <dbReference type="ChEBI" id="CHEBI:50058"/>
        <dbReference type="EC" id="1.8.4.11"/>
    </reaction>
</comment>
<dbReference type="GO" id="GO:0033744">
    <property type="term" value="F:L-methionine:thioredoxin-disulfide S-oxidoreductase activity"/>
    <property type="evidence" value="ECO:0007669"/>
    <property type="project" value="RHEA"/>
</dbReference>
<keyword evidence="5" id="KW-1185">Reference proteome</keyword>
<accession>A0A1I4IQM7</accession>
<dbReference type="AlphaFoldDB" id="A0A1I4IQM7"/>
<comment type="function">
    <text evidence="2">Has an important function as a repair enzyme for proteins that have been inactivated by oxidation. Catalyzes the reversible oxidation-reduction of methionine sulfoxide in proteins to methionine.</text>
</comment>
<dbReference type="InterPro" id="IPR036509">
    <property type="entry name" value="Met_Sox_Rdtase_MsrA_sf"/>
</dbReference>
<reference evidence="5" key="1">
    <citation type="submission" date="2016-10" db="EMBL/GenBank/DDBJ databases">
        <authorList>
            <person name="Varghese N."/>
            <person name="Submissions S."/>
        </authorList>
    </citation>
    <scope>NUCLEOTIDE SEQUENCE [LARGE SCALE GENOMIC DNA]</scope>
    <source>
        <strain evidence="5">CGMCC 1.7738</strain>
    </source>
</reference>
<evidence type="ECO:0000256" key="1">
    <source>
        <dbReference type="ARBA" id="ARBA00023002"/>
    </source>
</evidence>
<dbReference type="EC" id="1.8.4.11" evidence="2"/>
<evidence type="ECO:0000313" key="5">
    <source>
        <dbReference type="Proteomes" id="UP000199607"/>
    </source>
</evidence>
<dbReference type="RefSeq" id="WP_089872207.1">
    <property type="nucleotide sequence ID" value="NZ_FOTC01000008.1"/>
</dbReference>
<dbReference type="STRING" id="553466.SAMN04487950_4241"/>
<evidence type="ECO:0000256" key="2">
    <source>
        <dbReference type="HAMAP-Rule" id="MF_01401"/>
    </source>
</evidence>
<dbReference type="PANTHER" id="PTHR43774">
    <property type="entry name" value="PEPTIDE METHIONINE SULFOXIDE REDUCTASE"/>
    <property type="match status" value="1"/>
</dbReference>
<dbReference type="EMBL" id="FOTC01000008">
    <property type="protein sequence ID" value="SFL56595.1"/>
    <property type="molecule type" value="Genomic_DNA"/>
</dbReference>
<keyword evidence="1 2" id="KW-0560">Oxidoreductase</keyword>
<organism evidence="4 5">
    <name type="scientific">Halogranum rubrum</name>
    <dbReference type="NCBI Taxonomy" id="553466"/>
    <lineage>
        <taxon>Archaea</taxon>
        <taxon>Methanobacteriati</taxon>
        <taxon>Methanobacteriota</taxon>
        <taxon>Stenosarchaea group</taxon>
        <taxon>Halobacteria</taxon>
        <taxon>Halobacteriales</taxon>
        <taxon>Haloferacaceae</taxon>
    </lineage>
</organism>
<feature type="domain" description="Peptide methionine sulphoxide reductase MsrA" evidence="3">
    <location>
        <begin position="7"/>
        <end position="158"/>
    </location>
</feature>
<comment type="catalytic activity">
    <reaction evidence="2">
        <text>[thioredoxin]-disulfide + L-methionine + H2O = L-methionine (S)-S-oxide + [thioredoxin]-dithiol</text>
        <dbReference type="Rhea" id="RHEA:19993"/>
        <dbReference type="Rhea" id="RHEA-COMP:10698"/>
        <dbReference type="Rhea" id="RHEA-COMP:10700"/>
        <dbReference type="ChEBI" id="CHEBI:15377"/>
        <dbReference type="ChEBI" id="CHEBI:29950"/>
        <dbReference type="ChEBI" id="CHEBI:50058"/>
        <dbReference type="ChEBI" id="CHEBI:57844"/>
        <dbReference type="ChEBI" id="CHEBI:58772"/>
        <dbReference type="EC" id="1.8.4.11"/>
    </reaction>
</comment>
<evidence type="ECO:0000259" key="3">
    <source>
        <dbReference type="Pfam" id="PF01625"/>
    </source>
</evidence>
<dbReference type="HAMAP" id="MF_01401">
    <property type="entry name" value="MsrA"/>
    <property type="match status" value="1"/>
</dbReference>
<dbReference type="InterPro" id="IPR002569">
    <property type="entry name" value="Met_Sox_Rdtase_MsrA_dom"/>
</dbReference>
<dbReference type="GO" id="GO:0008113">
    <property type="term" value="F:peptide-methionine (S)-S-oxide reductase activity"/>
    <property type="evidence" value="ECO:0007669"/>
    <property type="project" value="UniProtKB-UniRule"/>
</dbReference>
<dbReference type="Pfam" id="PF01625">
    <property type="entry name" value="PMSR"/>
    <property type="match status" value="1"/>
</dbReference>
<protein>
    <recommendedName>
        <fullName evidence="2">Peptide methionine sulfoxide reductase MsrA</fullName>
        <shortName evidence="2">Protein-methionine-S-oxide reductase</shortName>
        <ecNumber evidence="2">1.8.4.11</ecNumber>
    </recommendedName>
    <alternativeName>
        <fullName evidence="2">Peptide-methionine (S)-S-oxide reductase</fullName>
        <shortName evidence="2">Peptide Met(O) reductase</shortName>
    </alternativeName>
</protein>
<sequence>MADTELATVAGGCFWCIEAPFKELRGVESVTSGYCGGHVENPSYEAVCREETGHAEAVQIEYDPDELDYEDILAVFFTVHDPTTVDRQGPDVGSQYRSGVFYHDDEQKEAAEAFIEELEADGIYDDPIVTEVSPLETFYEAEGYHQDYFEKNPNSTYCTVNINPKLSKLRERFADKLA</sequence>
<evidence type="ECO:0000313" key="4">
    <source>
        <dbReference type="EMBL" id="SFL56595.1"/>
    </source>
</evidence>
<feature type="active site" evidence="2">
    <location>
        <position position="13"/>
    </location>
</feature>
<dbReference type="Proteomes" id="UP000199607">
    <property type="component" value="Unassembled WGS sequence"/>
</dbReference>